<proteinExistence type="predicted"/>
<name>A0A3N4ITQ3_9PEZI</name>
<sequence>NPTLHTIKTKLIAYVRLSTYSEEDVKNFFNEYQRALSKYGICQAKYIYNMDESGVRVGCPKGETVIVPTQVKELYTASPENCKSLTIIETVCADVSPPIPPVVICPGEKIIENWIHDNLTGVEVIAVSQSRYTNENIALAWLDHFIKHVGAGPTGH</sequence>
<feature type="non-terminal residue" evidence="1">
    <location>
        <position position="1"/>
    </location>
</feature>
<evidence type="ECO:0000313" key="1">
    <source>
        <dbReference type="EMBL" id="RPA89563.1"/>
    </source>
</evidence>
<evidence type="ECO:0008006" key="3">
    <source>
        <dbReference type="Google" id="ProtNLM"/>
    </source>
</evidence>
<dbReference type="AlphaFoldDB" id="A0A3N4ITQ3"/>
<dbReference type="EMBL" id="ML120568">
    <property type="protein sequence ID" value="RPA89563.1"/>
    <property type="molecule type" value="Genomic_DNA"/>
</dbReference>
<organism evidence="1 2">
    <name type="scientific">Choiromyces venosus 120613-1</name>
    <dbReference type="NCBI Taxonomy" id="1336337"/>
    <lineage>
        <taxon>Eukaryota</taxon>
        <taxon>Fungi</taxon>
        <taxon>Dikarya</taxon>
        <taxon>Ascomycota</taxon>
        <taxon>Pezizomycotina</taxon>
        <taxon>Pezizomycetes</taxon>
        <taxon>Pezizales</taxon>
        <taxon>Tuberaceae</taxon>
        <taxon>Choiromyces</taxon>
    </lineage>
</organism>
<protein>
    <recommendedName>
        <fullName evidence="3">DDE-1 domain-containing protein</fullName>
    </recommendedName>
</protein>
<dbReference type="OrthoDB" id="2917041at2759"/>
<dbReference type="Proteomes" id="UP000276215">
    <property type="component" value="Unassembled WGS sequence"/>
</dbReference>
<gene>
    <name evidence="1" type="ORF">L873DRAFT_1887743</name>
</gene>
<keyword evidence="2" id="KW-1185">Reference proteome</keyword>
<evidence type="ECO:0000313" key="2">
    <source>
        <dbReference type="Proteomes" id="UP000276215"/>
    </source>
</evidence>
<accession>A0A3N4ITQ3</accession>
<reference evidence="1 2" key="1">
    <citation type="journal article" date="2018" name="Nat. Ecol. Evol.">
        <title>Pezizomycetes genomes reveal the molecular basis of ectomycorrhizal truffle lifestyle.</title>
        <authorList>
            <person name="Murat C."/>
            <person name="Payen T."/>
            <person name="Noel B."/>
            <person name="Kuo A."/>
            <person name="Morin E."/>
            <person name="Chen J."/>
            <person name="Kohler A."/>
            <person name="Krizsan K."/>
            <person name="Balestrini R."/>
            <person name="Da Silva C."/>
            <person name="Montanini B."/>
            <person name="Hainaut M."/>
            <person name="Levati E."/>
            <person name="Barry K.W."/>
            <person name="Belfiori B."/>
            <person name="Cichocki N."/>
            <person name="Clum A."/>
            <person name="Dockter R.B."/>
            <person name="Fauchery L."/>
            <person name="Guy J."/>
            <person name="Iotti M."/>
            <person name="Le Tacon F."/>
            <person name="Lindquist E.A."/>
            <person name="Lipzen A."/>
            <person name="Malagnac F."/>
            <person name="Mello A."/>
            <person name="Molinier V."/>
            <person name="Miyauchi S."/>
            <person name="Poulain J."/>
            <person name="Riccioni C."/>
            <person name="Rubini A."/>
            <person name="Sitrit Y."/>
            <person name="Splivallo R."/>
            <person name="Traeger S."/>
            <person name="Wang M."/>
            <person name="Zifcakova L."/>
            <person name="Wipf D."/>
            <person name="Zambonelli A."/>
            <person name="Paolocci F."/>
            <person name="Nowrousian M."/>
            <person name="Ottonello S."/>
            <person name="Baldrian P."/>
            <person name="Spatafora J.W."/>
            <person name="Henrissat B."/>
            <person name="Nagy L.G."/>
            <person name="Aury J.M."/>
            <person name="Wincker P."/>
            <person name="Grigoriev I.V."/>
            <person name="Bonfante P."/>
            <person name="Martin F.M."/>
        </authorList>
    </citation>
    <scope>NUCLEOTIDE SEQUENCE [LARGE SCALE GENOMIC DNA]</scope>
    <source>
        <strain evidence="1 2">120613-1</strain>
    </source>
</reference>